<keyword evidence="1" id="KW-0808">Transferase</keyword>
<protein>
    <submittedName>
        <fullName evidence="3">Uncharacterized protein</fullName>
    </submittedName>
</protein>
<dbReference type="Pfam" id="PF02458">
    <property type="entry name" value="Transferase"/>
    <property type="match status" value="1"/>
</dbReference>
<keyword evidence="4" id="KW-1185">Reference proteome</keyword>
<dbReference type="PANTHER" id="PTHR31642:SF270">
    <property type="entry name" value="O-ACYLTRANSFERASE AUSQ"/>
    <property type="match status" value="1"/>
</dbReference>
<dbReference type="Gene3D" id="3.30.559.10">
    <property type="entry name" value="Chloramphenicol acetyltransferase-like domain"/>
    <property type="match status" value="2"/>
</dbReference>
<dbReference type="PANTHER" id="PTHR31642">
    <property type="entry name" value="TRICHOTHECENE 3-O-ACETYLTRANSFERASE"/>
    <property type="match status" value="1"/>
</dbReference>
<comment type="caution">
    <text evidence="3">The sequence shown here is derived from an EMBL/GenBank/DDBJ whole genome shotgun (WGS) entry which is preliminary data.</text>
</comment>
<dbReference type="GeneID" id="37061199"/>
<sequence length="459" mass="50576">TFEPYTLTALDHLLMPTYVCLLPIFRVKEPSACIPILEAGIARFFAEFPFLAGTVTKVSGHADKSNVLQVRPPTEAFLDEYPFVKVKHHSERISHMSCVRGLHEDLIPIPYETPTGYPTPGLRFQIGVMKDGVVLCVQWHHRLMDGVGCAIAIECLARCCCSPQAARIKFLTSPREQKAMREQIQQSTRSGVKSQSQAHVGAYGPFGYRYLPSQISVNYVFNPKRVETLESVCNDGPRGSSPSSNAHAPLTSDDVVTTLIWLCATRARHKASESVSSAGLQTSSLMRYVECRRALQPPLPLTYMGNAIGTGISHCTIEDCGLGNRDIILVNGRPEVSPETGRCLRRLASMATVTKQSVAHDFVSGILARMHSTTDWDSCTLTPVDVSVSSLRKLPLYGLDFGPTLGRVVDVEVLESVLHGQCAIKPAKGRGPDVPWEVRMAFPSEVLARLEEDELFRWV</sequence>
<evidence type="ECO:0000313" key="4">
    <source>
        <dbReference type="Proteomes" id="UP000247233"/>
    </source>
</evidence>
<dbReference type="GO" id="GO:0016747">
    <property type="term" value="F:acyltransferase activity, transferring groups other than amino-acyl groups"/>
    <property type="evidence" value="ECO:0007669"/>
    <property type="project" value="TreeGrafter"/>
</dbReference>
<dbReference type="VEuPathDB" id="FungiDB:BO70DRAFT_270571"/>
<reference evidence="3 4" key="1">
    <citation type="submission" date="2016-12" db="EMBL/GenBank/DDBJ databases">
        <title>The genomes of Aspergillus section Nigri reveals drivers in fungal speciation.</title>
        <authorList>
            <consortium name="DOE Joint Genome Institute"/>
            <person name="Vesth T.C."/>
            <person name="Nybo J."/>
            <person name="Theobald S."/>
            <person name="Brandl J."/>
            <person name="Frisvad J.C."/>
            <person name="Nielsen K.F."/>
            <person name="Lyhne E.K."/>
            <person name="Kogle M.E."/>
            <person name="Kuo A."/>
            <person name="Riley R."/>
            <person name="Clum A."/>
            <person name="Nolan M."/>
            <person name="Lipzen A."/>
            <person name="Salamov A."/>
            <person name="Henrissat B."/>
            <person name="Wiebenga A."/>
            <person name="De Vries R.P."/>
            <person name="Grigoriev I.V."/>
            <person name="Mortensen U.H."/>
            <person name="Andersen M.R."/>
            <person name="Baker S.E."/>
        </authorList>
    </citation>
    <scope>NUCLEOTIDE SEQUENCE [LARGE SCALE GENOMIC DNA]</scope>
    <source>
        <strain evidence="3 4">CBS 117.55</strain>
    </source>
</reference>
<dbReference type="OrthoDB" id="1862401at2759"/>
<keyword evidence="2" id="KW-0012">Acyltransferase</keyword>
<dbReference type="AlphaFoldDB" id="A0A317UYI5"/>
<accession>A0A317UYI5</accession>
<dbReference type="RefSeq" id="XP_025394788.1">
    <property type="nucleotide sequence ID" value="XM_025538962.1"/>
</dbReference>
<evidence type="ECO:0000313" key="3">
    <source>
        <dbReference type="EMBL" id="PWY66419.1"/>
    </source>
</evidence>
<gene>
    <name evidence="3" type="ORF">BO70DRAFT_270571</name>
</gene>
<evidence type="ECO:0000256" key="2">
    <source>
        <dbReference type="ARBA" id="ARBA00023315"/>
    </source>
</evidence>
<name>A0A317UYI5_9EURO</name>
<organism evidence="3 4">
    <name type="scientific">Aspergillus heteromorphus CBS 117.55</name>
    <dbReference type="NCBI Taxonomy" id="1448321"/>
    <lineage>
        <taxon>Eukaryota</taxon>
        <taxon>Fungi</taxon>
        <taxon>Dikarya</taxon>
        <taxon>Ascomycota</taxon>
        <taxon>Pezizomycotina</taxon>
        <taxon>Eurotiomycetes</taxon>
        <taxon>Eurotiomycetidae</taxon>
        <taxon>Eurotiales</taxon>
        <taxon>Aspergillaceae</taxon>
        <taxon>Aspergillus</taxon>
        <taxon>Aspergillus subgen. Circumdati</taxon>
    </lineage>
</organism>
<feature type="non-terminal residue" evidence="3">
    <location>
        <position position="1"/>
    </location>
</feature>
<dbReference type="STRING" id="1448321.A0A317UYI5"/>
<feature type="non-terminal residue" evidence="3">
    <location>
        <position position="459"/>
    </location>
</feature>
<evidence type="ECO:0000256" key="1">
    <source>
        <dbReference type="ARBA" id="ARBA00022679"/>
    </source>
</evidence>
<dbReference type="InterPro" id="IPR050317">
    <property type="entry name" value="Plant_Fungal_Acyltransferase"/>
</dbReference>
<proteinExistence type="predicted"/>
<dbReference type="EMBL" id="MSFL01000044">
    <property type="protein sequence ID" value="PWY66419.1"/>
    <property type="molecule type" value="Genomic_DNA"/>
</dbReference>
<dbReference type="Proteomes" id="UP000247233">
    <property type="component" value="Unassembled WGS sequence"/>
</dbReference>
<dbReference type="InterPro" id="IPR023213">
    <property type="entry name" value="CAT-like_dom_sf"/>
</dbReference>